<evidence type="ECO:0000313" key="3">
    <source>
        <dbReference type="Proteomes" id="UP000319931"/>
    </source>
</evidence>
<feature type="transmembrane region" description="Helical" evidence="1">
    <location>
        <begin position="101"/>
        <end position="121"/>
    </location>
</feature>
<keyword evidence="3" id="KW-1185">Reference proteome</keyword>
<feature type="transmembrane region" description="Helical" evidence="1">
    <location>
        <begin position="127"/>
        <end position="150"/>
    </location>
</feature>
<organism evidence="2 3">
    <name type="scientific">Sphingomonas glacialis</name>
    <dbReference type="NCBI Taxonomy" id="658225"/>
    <lineage>
        <taxon>Bacteria</taxon>
        <taxon>Pseudomonadati</taxon>
        <taxon>Pseudomonadota</taxon>
        <taxon>Alphaproteobacteria</taxon>
        <taxon>Sphingomonadales</taxon>
        <taxon>Sphingomonadaceae</taxon>
        <taxon>Sphingomonas</taxon>
    </lineage>
</organism>
<feature type="transmembrane region" description="Helical" evidence="1">
    <location>
        <begin position="23"/>
        <end position="47"/>
    </location>
</feature>
<dbReference type="RefSeq" id="WP_140846692.1">
    <property type="nucleotide sequence ID" value="NZ_RCZC01000001.1"/>
</dbReference>
<keyword evidence="1" id="KW-1133">Transmembrane helix</keyword>
<keyword evidence="1" id="KW-0812">Transmembrane</keyword>
<proteinExistence type="predicted"/>
<dbReference type="PANTHER" id="PTHR34980:SF2">
    <property type="entry name" value="INNER MEMBRANE PROTEIN YHAH-RELATED"/>
    <property type="match status" value="1"/>
</dbReference>
<sequence length="177" mass="18832">MEWMILPLKRYAQFNGRSRRKEYWMWILFQVIVGIVLSFVDAALGLGGQATGATSSVPGSVAAAGNLRGGILSNIFSLAVLLPNIAVAVRRMHDINRSGWYILLPMVPVFVAIFAMAGSAASGNMGVMIVAGVAGLAALICSILVFVWYCTAGTPGPNRFGNDPKADVPADLARTFE</sequence>
<evidence type="ECO:0000256" key="1">
    <source>
        <dbReference type="SAM" id="Phobius"/>
    </source>
</evidence>
<feature type="transmembrane region" description="Helical" evidence="1">
    <location>
        <begin position="67"/>
        <end position="89"/>
    </location>
</feature>
<dbReference type="Pfam" id="PF05656">
    <property type="entry name" value="DUF805"/>
    <property type="match status" value="1"/>
</dbReference>
<protein>
    <submittedName>
        <fullName evidence="2">DUF805 domain-containing protein</fullName>
    </submittedName>
</protein>
<name>A0A502G3E8_9SPHN</name>
<comment type="caution">
    <text evidence="2">The sequence shown here is derived from an EMBL/GenBank/DDBJ whole genome shotgun (WGS) entry which is preliminary data.</text>
</comment>
<dbReference type="GO" id="GO:0005886">
    <property type="term" value="C:plasma membrane"/>
    <property type="evidence" value="ECO:0007669"/>
    <property type="project" value="TreeGrafter"/>
</dbReference>
<dbReference type="PANTHER" id="PTHR34980">
    <property type="entry name" value="INNER MEMBRANE PROTEIN-RELATED-RELATED"/>
    <property type="match status" value="1"/>
</dbReference>
<dbReference type="EMBL" id="RCZC01000001">
    <property type="protein sequence ID" value="TPG56092.1"/>
    <property type="molecule type" value="Genomic_DNA"/>
</dbReference>
<evidence type="ECO:0000313" key="2">
    <source>
        <dbReference type="EMBL" id="TPG56092.1"/>
    </source>
</evidence>
<keyword evidence="1" id="KW-0472">Membrane</keyword>
<reference evidence="2 3" key="1">
    <citation type="journal article" date="2019" name="Environ. Microbiol.">
        <title>Species interactions and distinct microbial communities in high Arctic permafrost affected cryosols are associated with the CH4 and CO2 gas fluxes.</title>
        <authorList>
            <person name="Altshuler I."/>
            <person name="Hamel J."/>
            <person name="Turney S."/>
            <person name="Magnuson E."/>
            <person name="Levesque R."/>
            <person name="Greer C."/>
            <person name="Whyte L.G."/>
        </authorList>
    </citation>
    <scope>NUCLEOTIDE SEQUENCE [LARGE SCALE GENOMIC DNA]</scope>
    <source>
        <strain evidence="2 3">E6.1</strain>
    </source>
</reference>
<dbReference type="InterPro" id="IPR008523">
    <property type="entry name" value="DUF805"/>
</dbReference>
<dbReference type="AlphaFoldDB" id="A0A502G3E8"/>
<gene>
    <name evidence="2" type="ORF">EAH76_00485</name>
</gene>
<accession>A0A502G3E8</accession>
<dbReference type="Proteomes" id="UP000319931">
    <property type="component" value="Unassembled WGS sequence"/>
</dbReference>
<dbReference type="OrthoDB" id="9812349at2"/>